<dbReference type="EMBL" id="JBHSAT010000004">
    <property type="protein sequence ID" value="MFC3877331.1"/>
    <property type="molecule type" value="Genomic_DNA"/>
</dbReference>
<comment type="caution">
    <text evidence="3">The sequence shown here is derived from an EMBL/GenBank/DDBJ whole genome shotgun (WGS) entry which is preliminary data.</text>
</comment>
<keyword evidence="1" id="KW-0472">Membrane</keyword>
<feature type="transmembrane region" description="Helical" evidence="1">
    <location>
        <begin position="23"/>
        <end position="42"/>
    </location>
</feature>
<evidence type="ECO:0000313" key="3">
    <source>
        <dbReference type="EMBL" id="MFC3877331.1"/>
    </source>
</evidence>
<evidence type="ECO:0000313" key="4">
    <source>
        <dbReference type="Proteomes" id="UP001595812"/>
    </source>
</evidence>
<dbReference type="RefSeq" id="WP_386099413.1">
    <property type="nucleotide sequence ID" value="NZ_JBHSAT010000004.1"/>
</dbReference>
<name>A0ABV8AGW9_9FLAO</name>
<feature type="domain" description="2TM" evidence="2">
    <location>
        <begin position="11"/>
        <end position="100"/>
    </location>
</feature>
<sequence>MENKNDIFKRERAKNKVEKLKRFYSHLTVYLIINVLIMAMRLRNDLDSWDSFVSELSSFGTWSTWLVWGIILAIHAFSVFLFPLILGYDWEERKIEELMEEDLKYKRK</sequence>
<keyword evidence="4" id="KW-1185">Reference proteome</keyword>
<dbReference type="InterPro" id="IPR025698">
    <property type="entry name" value="2TM_dom"/>
</dbReference>
<keyword evidence="1" id="KW-0812">Transmembrane</keyword>
<evidence type="ECO:0000259" key="2">
    <source>
        <dbReference type="Pfam" id="PF13239"/>
    </source>
</evidence>
<proteinExistence type="predicted"/>
<dbReference type="Proteomes" id="UP001595812">
    <property type="component" value="Unassembled WGS sequence"/>
</dbReference>
<gene>
    <name evidence="3" type="ORF">ACFOSX_08815</name>
</gene>
<evidence type="ECO:0000256" key="1">
    <source>
        <dbReference type="SAM" id="Phobius"/>
    </source>
</evidence>
<keyword evidence="1" id="KW-1133">Transmembrane helix</keyword>
<dbReference type="Pfam" id="PF13239">
    <property type="entry name" value="2TM"/>
    <property type="match status" value="1"/>
</dbReference>
<protein>
    <submittedName>
        <fullName evidence="3">2TM domain-containing protein</fullName>
    </submittedName>
</protein>
<accession>A0ABV8AGW9</accession>
<reference evidence="4" key="1">
    <citation type="journal article" date="2019" name="Int. J. Syst. Evol. Microbiol.">
        <title>The Global Catalogue of Microorganisms (GCM) 10K type strain sequencing project: providing services to taxonomists for standard genome sequencing and annotation.</title>
        <authorList>
            <consortium name="The Broad Institute Genomics Platform"/>
            <consortium name="The Broad Institute Genome Sequencing Center for Infectious Disease"/>
            <person name="Wu L."/>
            <person name="Ma J."/>
        </authorList>
    </citation>
    <scope>NUCLEOTIDE SEQUENCE [LARGE SCALE GENOMIC DNA]</scope>
    <source>
        <strain evidence="4">CECT 8979</strain>
    </source>
</reference>
<feature type="transmembrane region" description="Helical" evidence="1">
    <location>
        <begin position="62"/>
        <end position="86"/>
    </location>
</feature>
<organism evidence="3 4">
    <name type="scientific">Winogradskyella maritima</name>
    <dbReference type="NCBI Taxonomy" id="1517766"/>
    <lineage>
        <taxon>Bacteria</taxon>
        <taxon>Pseudomonadati</taxon>
        <taxon>Bacteroidota</taxon>
        <taxon>Flavobacteriia</taxon>
        <taxon>Flavobacteriales</taxon>
        <taxon>Flavobacteriaceae</taxon>
        <taxon>Winogradskyella</taxon>
    </lineage>
</organism>